<comment type="similarity">
    <text evidence="1">Belongs to the TASOR family.</text>
</comment>
<name>A0AAV1F5Z2_XYRNO</name>
<proteinExistence type="inferred from homology"/>
<dbReference type="EMBL" id="OY660868">
    <property type="protein sequence ID" value="CAJ1056340.1"/>
    <property type="molecule type" value="Genomic_DNA"/>
</dbReference>
<dbReference type="GO" id="GO:0045814">
    <property type="term" value="P:negative regulation of gene expression, epigenetic"/>
    <property type="evidence" value="ECO:0007669"/>
    <property type="project" value="InterPro"/>
</dbReference>
<gene>
    <name evidence="6" type="ORF">XNOV1_A026775</name>
</gene>
<feature type="region of interest" description="Disordered" evidence="2">
    <location>
        <begin position="2204"/>
        <end position="2237"/>
    </location>
</feature>
<feature type="domain" description="TASOR pseudo-PARP" evidence="3">
    <location>
        <begin position="72"/>
        <end position="217"/>
    </location>
</feature>
<feature type="compositionally biased region" description="Low complexity" evidence="2">
    <location>
        <begin position="2036"/>
        <end position="2048"/>
    </location>
</feature>
<dbReference type="InterPro" id="IPR046432">
    <property type="entry name" value="TASOR"/>
</dbReference>
<feature type="compositionally biased region" description="Basic residues" evidence="2">
    <location>
        <begin position="765"/>
        <end position="785"/>
    </location>
</feature>
<feature type="compositionally biased region" description="Polar residues" evidence="2">
    <location>
        <begin position="1876"/>
        <end position="1885"/>
    </location>
</feature>
<feature type="compositionally biased region" description="Acidic residues" evidence="2">
    <location>
        <begin position="1701"/>
        <end position="1710"/>
    </location>
</feature>
<evidence type="ECO:0000313" key="7">
    <source>
        <dbReference type="Proteomes" id="UP001178508"/>
    </source>
</evidence>
<feature type="region of interest" description="Disordered" evidence="2">
    <location>
        <begin position="662"/>
        <end position="803"/>
    </location>
</feature>
<feature type="domain" description="TASOR alpha/beta" evidence="4">
    <location>
        <begin position="2660"/>
        <end position="2754"/>
    </location>
</feature>
<protein>
    <submittedName>
        <fullName evidence="6">Uncharacterized protein tasor2</fullName>
    </submittedName>
</protein>
<feature type="compositionally biased region" description="Basic and acidic residues" evidence="2">
    <location>
        <begin position="2207"/>
        <end position="2216"/>
    </location>
</feature>
<feature type="domain" description="TASOR PIN" evidence="5">
    <location>
        <begin position="2758"/>
        <end position="2892"/>
    </location>
</feature>
<accession>A0AAV1F5Z2</accession>
<reference evidence="6" key="1">
    <citation type="submission" date="2023-08" db="EMBL/GenBank/DDBJ databases">
        <authorList>
            <person name="Alioto T."/>
            <person name="Alioto T."/>
            <person name="Gomez Garrido J."/>
        </authorList>
    </citation>
    <scope>NUCLEOTIDE SEQUENCE</scope>
</reference>
<feature type="compositionally biased region" description="Polar residues" evidence="2">
    <location>
        <begin position="2217"/>
        <end position="2234"/>
    </location>
</feature>
<feature type="region of interest" description="Disordered" evidence="2">
    <location>
        <begin position="2016"/>
        <end position="2085"/>
    </location>
</feature>
<feature type="compositionally biased region" description="Basic and acidic residues" evidence="2">
    <location>
        <begin position="2274"/>
        <end position="2291"/>
    </location>
</feature>
<feature type="compositionally biased region" description="Polar residues" evidence="2">
    <location>
        <begin position="2255"/>
        <end position="2266"/>
    </location>
</feature>
<dbReference type="PANTHER" id="PTHR16207">
    <property type="entry name" value="SET DOMAIN-CONTAINING PROTEIN"/>
    <property type="match status" value="1"/>
</dbReference>
<feature type="compositionally biased region" description="Polar residues" evidence="2">
    <location>
        <begin position="930"/>
        <end position="940"/>
    </location>
</feature>
<dbReference type="GO" id="GO:0005654">
    <property type="term" value="C:nucleoplasm"/>
    <property type="evidence" value="ECO:0007669"/>
    <property type="project" value="TreeGrafter"/>
</dbReference>
<feature type="region of interest" description="Disordered" evidence="2">
    <location>
        <begin position="1825"/>
        <end position="1903"/>
    </location>
</feature>
<dbReference type="Pfam" id="PF24630">
    <property type="entry name" value="PIN_TASOR"/>
    <property type="match status" value="1"/>
</dbReference>
<evidence type="ECO:0000256" key="1">
    <source>
        <dbReference type="ARBA" id="ARBA00008058"/>
    </source>
</evidence>
<evidence type="ECO:0000259" key="5">
    <source>
        <dbReference type="Pfam" id="PF24630"/>
    </source>
</evidence>
<feature type="compositionally biased region" description="Polar residues" evidence="2">
    <location>
        <begin position="673"/>
        <end position="682"/>
    </location>
</feature>
<feature type="region of interest" description="Disordered" evidence="2">
    <location>
        <begin position="1422"/>
        <end position="1465"/>
    </location>
</feature>
<feature type="compositionally biased region" description="Basic residues" evidence="2">
    <location>
        <begin position="698"/>
        <end position="716"/>
    </location>
</feature>
<feature type="compositionally biased region" description="Polar residues" evidence="2">
    <location>
        <begin position="858"/>
        <end position="877"/>
    </location>
</feature>
<dbReference type="Pfam" id="PF12509">
    <property type="entry name" value="DUF3715"/>
    <property type="match status" value="1"/>
</dbReference>
<feature type="region of interest" description="Disordered" evidence="2">
    <location>
        <begin position="858"/>
        <end position="976"/>
    </location>
</feature>
<feature type="compositionally biased region" description="Polar residues" evidence="2">
    <location>
        <begin position="1841"/>
        <end position="1861"/>
    </location>
</feature>
<feature type="compositionally biased region" description="Basic and acidic residues" evidence="2">
    <location>
        <begin position="2020"/>
        <end position="2033"/>
    </location>
</feature>
<feature type="region of interest" description="Disordered" evidence="2">
    <location>
        <begin position="1949"/>
        <end position="1978"/>
    </location>
</feature>
<dbReference type="InterPro" id="IPR056242">
    <property type="entry name" value="PIN_TASOR"/>
</dbReference>
<feature type="region of interest" description="Disordered" evidence="2">
    <location>
        <begin position="2255"/>
        <end position="2293"/>
    </location>
</feature>
<dbReference type="Pfam" id="PF23314">
    <property type="entry name" value="TASOR_alpha-beta"/>
    <property type="match status" value="1"/>
</dbReference>
<feature type="compositionally biased region" description="Polar residues" evidence="2">
    <location>
        <begin position="2049"/>
        <end position="2061"/>
    </location>
</feature>
<evidence type="ECO:0000259" key="3">
    <source>
        <dbReference type="Pfam" id="PF12509"/>
    </source>
</evidence>
<evidence type="ECO:0000259" key="4">
    <source>
        <dbReference type="Pfam" id="PF23314"/>
    </source>
</evidence>
<dbReference type="PANTHER" id="PTHR16207:SF10">
    <property type="entry name" value="PROTEIN TASOR 2"/>
    <property type="match status" value="1"/>
</dbReference>
<feature type="compositionally biased region" description="Basic and acidic residues" evidence="2">
    <location>
        <begin position="1770"/>
        <end position="1779"/>
    </location>
</feature>
<feature type="compositionally biased region" description="Basic and acidic residues" evidence="2">
    <location>
        <begin position="740"/>
        <end position="753"/>
    </location>
</feature>
<evidence type="ECO:0000256" key="2">
    <source>
        <dbReference type="SAM" id="MobiDB-lite"/>
    </source>
</evidence>
<feature type="compositionally biased region" description="Polar residues" evidence="2">
    <location>
        <begin position="1961"/>
        <end position="1978"/>
    </location>
</feature>
<dbReference type="InterPro" id="IPR022188">
    <property type="entry name" value="TASOR_DUF3715"/>
</dbReference>
<feature type="compositionally biased region" description="Basic and acidic residues" evidence="2">
    <location>
        <begin position="1863"/>
        <end position="1875"/>
    </location>
</feature>
<feature type="compositionally biased region" description="Basic and acidic residues" evidence="2">
    <location>
        <begin position="793"/>
        <end position="803"/>
    </location>
</feature>
<organism evidence="6 7">
    <name type="scientific">Xyrichtys novacula</name>
    <name type="common">Pearly razorfish</name>
    <name type="synonym">Hemipteronotus novacula</name>
    <dbReference type="NCBI Taxonomy" id="13765"/>
    <lineage>
        <taxon>Eukaryota</taxon>
        <taxon>Metazoa</taxon>
        <taxon>Chordata</taxon>
        <taxon>Craniata</taxon>
        <taxon>Vertebrata</taxon>
        <taxon>Euteleostomi</taxon>
        <taxon>Actinopterygii</taxon>
        <taxon>Neopterygii</taxon>
        <taxon>Teleostei</taxon>
        <taxon>Neoteleostei</taxon>
        <taxon>Acanthomorphata</taxon>
        <taxon>Eupercaria</taxon>
        <taxon>Labriformes</taxon>
        <taxon>Labridae</taxon>
        <taxon>Xyrichtys</taxon>
    </lineage>
</organism>
<feature type="compositionally biased region" description="Basic and acidic residues" evidence="2">
    <location>
        <begin position="1656"/>
        <end position="1674"/>
    </location>
</feature>
<evidence type="ECO:0000313" key="6">
    <source>
        <dbReference type="EMBL" id="CAJ1056340.1"/>
    </source>
</evidence>
<sequence>MESGNGDASSKGFLVPVPESSDAFQSDILAPLKSAYLYEESRQCFEYNSAFLVKNPALEEKYNAFRAKRGAAGYSEEDLKESFGFLLFDEANKANSLGETGVLTGNSTCTTLGDPANGIYVSMYSDCLDLNRWYHGKSGYIAIIRLTKGRVKKVSENYTQNFTVPTVGFDCHMSEQLPSVSDKTSSFLAFERTQYYMYELLDDGSNKTSQTPSAACPYAIVSFSYTDSKAARAAPQENQYCMDKDTWEKKKLVCHYFSWIGQLQIVDQFYDVRLRSTSGRLIPAKLPPVVKVDKAISMLELTRLLPRAVFETCLSGEVSQDGLWYSLCEFIPAEAEETNSLALLLCEVKEKDVALTLQLNDGGFLFLVHSSHFLTYDDTGSSAPEVLQGVFVFPDSRAIQRDTKLGLRKPAISPEILRVLPVLSYAEGEAEKTPIDPSEDLSEVLAKHMQSYAALINPGLDIIPSREVSIFADQYDVPEAHKHLYTSPEWTSKAWQSLKSYLSNPVSFQLPLVKASEILMAGQENRMEDLDDDVYICLSSPEEASASAADTLSEDRSASQTSSVNLEASVNTLVAGVDAPLDLRSVSQKVVQDDLPAGVSDKDTEKAELTLMTKIDVTRKNINPFPAASDELPAELIVSITSAERTDKSMVDVESATKQNDSKISDFSKAKSHTISMNPSNDETVKHSLDSSEVNSLKKTKRRKVRRGHYRRRKKVSNACARIHSLPTVQIPVADNNPKSQEDNPTKGLEEHQPLSNPSIADWRKGKRRKRIFGKLSPRNKKLRSRTVGPVLSEEKKTDSEQQRLESTVLMELEAFPLRRKTERWDLKPVLSECGRILVPHGSVDVADKIKSLQDELQSTKNNKSHETMSVVTSVEAQDTVETDQKSNSVPEEAVDKAENTTVTGGGGSHENAPVGHVSPEHSTFGLLDGTSNSWNMNPESSEHSPKTNVTDISPSLGIKEKQSDNPSQGKGSTKGEFLLSKLKSVLLRGKRKIDLLGSEDMTKGTIQATEPCLKMSKDDSETGVLKSNDAITRVEDSDLGLKTVSRMFSVDPLFAYALGLTPKEIPNMVQKTDSLGDQDSSQTQEQTMFDKHQIIQRPPSIFPRRGRIKTLKKHQDVSAENVKKKWWLHFQTPACYASEKHNKKECTRGYSVRKTVKEKLNSTIPSTDALTLLADLALSANHDQVPTQPDPALGRQPETSLKKCDLTKDVTSVDQESVLHALLRQPAVRPIQPAKSPSPSHLVGDHELVDLVTKEHAYSLPPSSSLPLGLPGTLSQVSPVSDSTGLLHHQKTMCKGDNGTLHPSIVQQDEGEPYRGTPEYLKKHTTHRKKFRHSRTFAAKDKSVQVTKQWKEIYDFDLDSKFASDSKDKAIIRALHGPWDHSVQDTNEEVRLIVHMWIGLFYSRSTARFFHIDPDSVFPSSEEGDSLQMSSAVVSGPEQSELKANSDAPFPGAADTSDPLTSKALDLSKKDDPALDQGSLVLDLSLKNSSAEVVTLDRQVNKVETNVSCEGKEEGRNTMSTQASNRLHEVYKELALSTKMTNGVNDFTITHKDEETCIPLHQAGQFEHTHGPSLKDVILNPIQKTNKGVSILPENCQTTGNADILQGCCKENRDMKHCTGSSKDTEINLVLSKSVMDDNNQEADSVVHTIQLDETETKDGENLEVKKKPHQGDGQELNPKPLQEGDDTTIKQSGEVGSENLDEKEEQSSSEELTTVSHDEAVSVNEDVNHCTSNESKEMEDEDRLDEKDSCVSAVDAKSDVSHQPLHGRRSDGPSSVEKDCIGVYDCQTNSDEHPPHEDKKEACHDLHLVDKCVDASEHTITGNVPHSPLKLEAGGEESVPQTNEGIESGNNKVMTSSDVGSDEHEDLHTKQIEGEQTSDNQTLKEPIISQPHSPLSEPLESKTEVMETKETELGGDEINEGLEESHNRIIIPFIGVDISREDILLPQDSDSQDTVEKFAQSQTEKTSISKTTHPNPVQLTEVSSAVQPSCKKAELFSSKASLLDVPEINQLWASGSESDERCPTPTMDEKPYGSSTCSSPHSVTSTFTGGKSSKNTTQKCLGRSSKQEPCEKSAVNGDLDSHRSLPPDLEIRTLRVLQSIDKFLSKSSPTDKSSLIKTANMKQKPQTLNSKSKYNPNCFVQSQCSQDLKDHKTNVKSAAVSAPTPQDPSIESSGNFHILPFKSKIEEVLGVGLQLKQTHPSVHQHYYERTEKSQKTTSRQENCHTHQSSPSTEYLRIINPNNDQVRHTTSQANLSYDLHPSSQRPVMAVRPSKSDESQADSLSKDRQNENLELSNKLTKTLSVSSTLKTMPLEIKMQCFERHSEALNDNTQETSMHLSRSRWSSHVSDSRSNKAKFAHQDPLYQHEGRDSSKLSKTSAFLPVQSSGSNSSSQLVEGKQCLTYSPVEKAGQIARESLEIDPRNCSEVSTSLVDYKDDDNADDDLYLGPDSSLSCTVYNTSRKRSYSFLEQVSRRCIQDDRTEASMEQECLIFSEKMKQLLKRSKMGSVHKMDAHGKSNTSFSSPVLVRFSDLEEREELKDHLDELSIFGQKIKVDMSDRKDLVNTTEKTLHSEKSSQGTSVEHAGISAVTAEYAELYEAAMDDVCAIRDAPSRPKHLRMDRGYLKAEPSNYFDFCDQMKREMDESFRSTLNSVVKKSCKTKYRFYILETSDNPFFEETKALLGAEGHTAVQPSEFFLSDGGPSSLLIILRNEDIAEHICEVPHLLELKKSPAVQFAGIDEPDDVVNLTHQELFTRGGLIMFDKALLEPLSLCDMTKMSEILQELSKTGKWKWMLHYRDSRRLKENARLSAVAKKKKQFLLWGQESGMLEVLPYHECDLMSRDDPDYLTCLVRLQVQNITARYTVFITDSASDSAFERNGIITTSLSSFLLCSPSETFSV</sequence>
<keyword evidence="7" id="KW-1185">Reference proteome</keyword>
<dbReference type="Proteomes" id="UP001178508">
    <property type="component" value="Chromosome 5"/>
</dbReference>
<dbReference type="InterPro" id="IPR056243">
    <property type="entry name" value="TASOR_ab_dom"/>
</dbReference>
<feature type="region of interest" description="Disordered" evidence="2">
    <location>
        <begin position="1652"/>
        <end position="1779"/>
    </location>
</feature>